<evidence type="ECO:0000313" key="2">
    <source>
        <dbReference type="EMBL" id="CAE6964282.1"/>
    </source>
</evidence>
<dbReference type="SUPFAM" id="SSF51905">
    <property type="entry name" value="FAD/NAD(P)-binding domain"/>
    <property type="match status" value="1"/>
</dbReference>
<accession>A0A9N8N8I5</accession>
<evidence type="ECO:0000313" key="3">
    <source>
        <dbReference type="Proteomes" id="UP000675121"/>
    </source>
</evidence>
<protein>
    <recommendedName>
        <fullName evidence="1">Electron transfer flavoprotein-ubiquinone oxidoreductase</fullName>
        <shortName evidence="1">ETF-QO</shortName>
        <ecNumber evidence="1">1.5.5.1</ecNumber>
    </recommendedName>
</protein>
<organism evidence="2 3">
    <name type="scientific">Paraburkholderia domus</name>
    <dbReference type="NCBI Taxonomy" id="2793075"/>
    <lineage>
        <taxon>Bacteria</taxon>
        <taxon>Pseudomonadati</taxon>
        <taxon>Pseudomonadota</taxon>
        <taxon>Betaproteobacteria</taxon>
        <taxon>Burkholderiales</taxon>
        <taxon>Burkholderiaceae</taxon>
        <taxon>Paraburkholderia</taxon>
    </lineage>
</organism>
<keyword evidence="1" id="KW-0249">Electron transport</keyword>
<dbReference type="PANTHER" id="PTHR10617">
    <property type="entry name" value="ELECTRON TRANSFER FLAVOPROTEIN-UBIQUINONE OXIDOREDUCTASE"/>
    <property type="match status" value="1"/>
</dbReference>
<keyword evidence="1" id="KW-0408">Iron</keyword>
<name>A0A9N8N8I5_9BURK</name>
<keyword evidence="1 2" id="KW-0560">Oxidoreductase</keyword>
<dbReference type="AlphaFoldDB" id="A0A9N8N8I5"/>
<keyword evidence="3" id="KW-1185">Reference proteome</keyword>
<comment type="caution">
    <text evidence="2">The sequence shown here is derived from an EMBL/GenBank/DDBJ whole genome shotgun (WGS) entry which is preliminary data.</text>
</comment>
<dbReference type="InterPro" id="IPR036188">
    <property type="entry name" value="FAD/NAD-bd_sf"/>
</dbReference>
<evidence type="ECO:0000256" key="1">
    <source>
        <dbReference type="RuleBase" id="RU366068"/>
    </source>
</evidence>
<dbReference type="GO" id="GO:0051539">
    <property type="term" value="F:4 iron, 4 sulfur cluster binding"/>
    <property type="evidence" value="ECO:0007669"/>
    <property type="project" value="UniProtKB-UniRule"/>
</dbReference>
<keyword evidence="1" id="KW-0274">FAD</keyword>
<keyword evidence="1" id="KW-0830">Ubiquinone</keyword>
<dbReference type="PANTHER" id="PTHR10617:SF107">
    <property type="entry name" value="ELECTRON TRANSFER FLAVOPROTEIN-UBIQUINONE OXIDOREDUCTASE, MITOCHONDRIAL"/>
    <property type="match status" value="1"/>
</dbReference>
<keyword evidence="1" id="KW-0411">Iron-sulfur</keyword>
<proteinExistence type="predicted"/>
<dbReference type="EMBL" id="CAJNAS010000036">
    <property type="protein sequence ID" value="CAE6964282.1"/>
    <property type="molecule type" value="Genomic_DNA"/>
</dbReference>
<gene>
    <name evidence="2" type="ORF">R70211_07211</name>
</gene>
<dbReference type="Gene3D" id="3.50.50.60">
    <property type="entry name" value="FAD/NAD(P)-binding domain"/>
    <property type="match status" value="1"/>
</dbReference>
<keyword evidence="1" id="KW-0479">Metal-binding</keyword>
<reference evidence="2" key="1">
    <citation type="submission" date="2021-02" db="EMBL/GenBank/DDBJ databases">
        <authorList>
            <person name="Vanwijnsberghe S."/>
        </authorList>
    </citation>
    <scope>NUCLEOTIDE SEQUENCE</scope>
    <source>
        <strain evidence="2">R-70211</strain>
    </source>
</reference>
<dbReference type="GO" id="GO:0004174">
    <property type="term" value="F:electron-transferring-flavoprotein dehydrogenase activity"/>
    <property type="evidence" value="ECO:0007669"/>
    <property type="project" value="UniProtKB-UniRule"/>
</dbReference>
<comment type="catalytic activity">
    <reaction evidence="1">
        <text>a ubiquinone + reduced [electron-transfer flavoprotein] = a ubiquinol + oxidized [electron-transfer flavoprotein] + H(+)</text>
        <dbReference type="Rhea" id="RHEA:24052"/>
        <dbReference type="Rhea" id="RHEA-COMP:9565"/>
        <dbReference type="Rhea" id="RHEA-COMP:9566"/>
        <dbReference type="Rhea" id="RHEA-COMP:10685"/>
        <dbReference type="Rhea" id="RHEA-COMP:10686"/>
        <dbReference type="ChEBI" id="CHEBI:15378"/>
        <dbReference type="ChEBI" id="CHEBI:16389"/>
        <dbReference type="ChEBI" id="CHEBI:17976"/>
        <dbReference type="ChEBI" id="CHEBI:57692"/>
        <dbReference type="ChEBI" id="CHEBI:58307"/>
        <dbReference type="EC" id="1.5.5.1"/>
    </reaction>
</comment>
<dbReference type="EC" id="1.5.5.1" evidence="1"/>
<keyword evidence="1" id="KW-0813">Transport</keyword>
<comment type="cofactor">
    <cofactor evidence="1">
        <name>FAD</name>
        <dbReference type="ChEBI" id="CHEBI:57692"/>
    </cofactor>
</comment>
<comment type="function">
    <text evidence="1">Accepts electrons from ETF and reduces ubiquinone.</text>
</comment>
<comment type="cofactor">
    <cofactor evidence="1">
        <name>[4Fe-4S] cluster</name>
        <dbReference type="ChEBI" id="CHEBI:49883"/>
    </cofactor>
    <text evidence="1">Binds 1 [4Fe-4S] cluster.</text>
</comment>
<keyword evidence="1" id="KW-0285">Flavoprotein</keyword>
<dbReference type="Proteomes" id="UP000675121">
    <property type="component" value="Unassembled WGS sequence"/>
</dbReference>
<dbReference type="GO" id="GO:0046872">
    <property type="term" value="F:metal ion binding"/>
    <property type="evidence" value="ECO:0007669"/>
    <property type="project" value="UniProtKB-KW"/>
</dbReference>
<dbReference type="Pfam" id="PF13450">
    <property type="entry name" value="NAD_binding_8"/>
    <property type="match status" value="1"/>
</dbReference>
<dbReference type="InterPro" id="IPR040156">
    <property type="entry name" value="ETF-QO"/>
</dbReference>
<sequence length="114" mass="12098">MVHPFHVVIVGGGPTGLTAAIRLKQMAAGKGVEIGVCVLEKGSEMGARILSGAVIDPLAITELIPDWTEKGASLTVDVTEDRASRLVIRLVQRARSLPSRRFMNCSTSAAVMRS</sequence>